<dbReference type="AlphaFoldDB" id="A0A397VU77"/>
<name>A0A397VU77_9GLOM</name>
<feature type="compositionally biased region" description="Basic and acidic residues" evidence="1">
    <location>
        <begin position="40"/>
        <end position="62"/>
    </location>
</feature>
<dbReference type="EMBL" id="QKWP01000303">
    <property type="protein sequence ID" value="RIB22566.1"/>
    <property type="molecule type" value="Genomic_DNA"/>
</dbReference>
<dbReference type="Proteomes" id="UP000266673">
    <property type="component" value="Unassembled WGS sequence"/>
</dbReference>
<accession>A0A397VU77</accession>
<protein>
    <submittedName>
        <fullName evidence="2">Uncharacterized protein</fullName>
    </submittedName>
</protein>
<feature type="region of interest" description="Disordered" evidence="1">
    <location>
        <begin position="40"/>
        <end position="93"/>
    </location>
</feature>
<evidence type="ECO:0000313" key="3">
    <source>
        <dbReference type="Proteomes" id="UP000266673"/>
    </source>
</evidence>
<gene>
    <name evidence="2" type="ORF">C2G38_2173635</name>
</gene>
<keyword evidence="3" id="KW-1185">Reference proteome</keyword>
<organism evidence="2 3">
    <name type="scientific">Gigaspora rosea</name>
    <dbReference type="NCBI Taxonomy" id="44941"/>
    <lineage>
        <taxon>Eukaryota</taxon>
        <taxon>Fungi</taxon>
        <taxon>Fungi incertae sedis</taxon>
        <taxon>Mucoromycota</taxon>
        <taxon>Glomeromycotina</taxon>
        <taxon>Glomeromycetes</taxon>
        <taxon>Diversisporales</taxon>
        <taxon>Gigasporaceae</taxon>
        <taxon>Gigaspora</taxon>
    </lineage>
</organism>
<reference evidence="2 3" key="1">
    <citation type="submission" date="2018-06" db="EMBL/GenBank/DDBJ databases">
        <title>Comparative genomics reveals the genomic features of Rhizophagus irregularis, R. cerebriforme, R. diaphanum and Gigaspora rosea, and their symbiotic lifestyle signature.</title>
        <authorList>
            <person name="Morin E."/>
            <person name="San Clemente H."/>
            <person name="Chen E.C.H."/>
            <person name="De La Providencia I."/>
            <person name="Hainaut M."/>
            <person name="Kuo A."/>
            <person name="Kohler A."/>
            <person name="Murat C."/>
            <person name="Tang N."/>
            <person name="Roy S."/>
            <person name="Loubradou J."/>
            <person name="Henrissat B."/>
            <person name="Grigoriev I.V."/>
            <person name="Corradi N."/>
            <person name="Roux C."/>
            <person name="Martin F.M."/>
        </authorList>
    </citation>
    <scope>NUCLEOTIDE SEQUENCE [LARGE SCALE GENOMIC DNA]</scope>
    <source>
        <strain evidence="2 3">DAOM 194757</strain>
    </source>
</reference>
<evidence type="ECO:0000256" key="1">
    <source>
        <dbReference type="SAM" id="MobiDB-lite"/>
    </source>
</evidence>
<comment type="caution">
    <text evidence="2">The sequence shown here is derived from an EMBL/GenBank/DDBJ whole genome shotgun (WGS) entry which is preliminary data.</text>
</comment>
<sequence>MNPRRNIRSYELGFEEGKVVFELLQSLVAEYDDLVQELALEEKKPTRGPRSEISIKKDESRKPSYNRKASEMESANGINLVGPCENKDEVEKGKTKAYEVKVEKDETKAYKVKVKKDETKAYEVDVDKDKDEINKKDDKNFEVFEKTAKMDHVDGTLESSLETGIDVEKEIPWNYRKPTGLNSERKLDKLEEVNLEKKIVDDEPLDESDC</sequence>
<proteinExistence type="predicted"/>
<evidence type="ECO:0000313" key="2">
    <source>
        <dbReference type="EMBL" id="RIB22566.1"/>
    </source>
</evidence>